<evidence type="ECO:0000313" key="2">
    <source>
        <dbReference type="Proteomes" id="UP001377168"/>
    </source>
</evidence>
<protein>
    <submittedName>
        <fullName evidence="1">Helix-turn-helix transcriptional regulator</fullName>
    </submittedName>
</protein>
<dbReference type="EMBL" id="JBBKAJ010000022">
    <property type="protein sequence ID" value="MEJ8634760.1"/>
    <property type="molecule type" value="Genomic_DNA"/>
</dbReference>
<sequence length="920" mass="98637">MGKSLLLATALERASDEGRTVLSVGGASWNSGARAKGYASLGECLESVEPSTLDGTAADRPVVGIDDAHLVDAASGHRLHRLVAAGRLSVLATSRKDAPAPAGIDKLWVDRLIDHVEVAPFDSAALGDVLRARLGGHTDATTLERLWAATHGNALMLRELIDHAVEDESLRCVNGTWVWEGLTERPGRRLSEVIRLGLRDLSHDELELVNMLAVAEPLEIDIAAASGLAHAAESLDLRGIVTVERNGTRVDLRLSVPLSRVVVASRMSGLTAQRLRRQVANAVERTGARRPEDVLRIVSLRIEAGLVPEREQLLTAARTAIRRRNFALAERLCLLALRDTPTEDSAPYGPVPDSAEYGAVLCRVVSYAAQRSDSPTDCVRAALLLGRVLIGKGCHQEAEAVLRTALGSGVEVPQAEFITAVHTRVINLAWRLQRVQAAGAVLDGAVATIGPEHAGILHGSRAMIAVMSDQLQDAVDIGETVLRAGDAGIAVTQTLVPVVAFARTELGDPAGALEMLNRYRDVSFDWDTDAVVLLDALAARCSWLAGNLKDAADTLDAPRRYDSADRWPVLLQTVVARSRLLRLLGEPERAVALLRQAIAVETGHEWPATRAWPLAQLAGALAESGQHAEALRTLVEARSMQGEAVSHPIADDEIAYDRALVLAHTGDRSGAASCALELAERAAAGGRAVTAVMALHLAARIKENASYRFRARAQQLAAQCTGGVVRVMADHIQALADADGNALTKVSRQFRDMDALPLAAEAAAQAARAHRAAGQRRKGREASAASQDLLRACAGTLPPWMVTETRRDSDIAPLTPREREVAALAATGMSNRDIAHRLVVSVRTVENHLHRIYHKLGITARNALRRGLEQAAAQSDSVRMSPMQLIRAHEPERTAASDTDHGGRRTRKPGKLRLADRTAS</sequence>
<gene>
    <name evidence="1" type="ORF">WKI67_15300</name>
</gene>
<reference evidence="1" key="1">
    <citation type="submission" date="2024-03" db="EMBL/GenBank/DDBJ databases">
        <title>Novel Streptomyces species of biotechnological and ecological value are a feature of Machair soil.</title>
        <authorList>
            <person name="Prole J.R."/>
            <person name="Goodfellow M."/>
            <person name="Allenby N."/>
            <person name="Ward A.C."/>
        </authorList>
    </citation>
    <scope>NUCLEOTIDE SEQUENCE</scope>
    <source>
        <strain evidence="1">MS2.AVA.5</strain>
    </source>
</reference>
<keyword evidence="2" id="KW-1185">Reference proteome</keyword>
<accession>A0ACC6PTH2</accession>
<proteinExistence type="predicted"/>
<organism evidence="1 2">
    <name type="scientific">Streptomyces achmelvichensis</name>
    <dbReference type="NCBI Taxonomy" id="3134111"/>
    <lineage>
        <taxon>Bacteria</taxon>
        <taxon>Bacillati</taxon>
        <taxon>Actinomycetota</taxon>
        <taxon>Actinomycetes</taxon>
        <taxon>Kitasatosporales</taxon>
        <taxon>Streptomycetaceae</taxon>
        <taxon>Streptomyces</taxon>
    </lineage>
</organism>
<comment type="caution">
    <text evidence="1">The sequence shown here is derived from an EMBL/GenBank/DDBJ whole genome shotgun (WGS) entry which is preliminary data.</text>
</comment>
<dbReference type="Proteomes" id="UP001377168">
    <property type="component" value="Unassembled WGS sequence"/>
</dbReference>
<evidence type="ECO:0000313" key="1">
    <source>
        <dbReference type="EMBL" id="MEJ8634760.1"/>
    </source>
</evidence>
<name>A0ACC6PTH2_9ACTN</name>